<reference evidence="1" key="1">
    <citation type="submission" date="2020-06" db="EMBL/GenBank/DDBJ databases">
        <authorList>
            <person name="Li T."/>
            <person name="Hu X."/>
            <person name="Zhang T."/>
            <person name="Song X."/>
            <person name="Zhang H."/>
            <person name="Dai N."/>
            <person name="Sheng W."/>
            <person name="Hou X."/>
            <person name="Wei L."/>
        </authorList>
    </citation>
    <scope>NUCLEOTIDE SEQUENCE</scope>
    <source>
        <strain evidence="1">KEN1</strain>
        <tissue evidence="1">Leaf</tissue>
    </source>
</reference>
<proteinExistence type="predicted"/>
<dbReference type="AlphaFoldDB" id="A0AAW2UUN5"/>
<evidence type="ECO:0000313" key="1">
    <source>
        <dbReference type="EMBL" id="KAL0420846.1"/>
    </source>
</evidence>
<dbReference type="EMBL" id="JACGWN010000011">
    <property type="protein sequence ID" value="KAL0420846.1"/>
    <property type="molecule type" value="Genomic_DNA"/>
</dbReference>
<reference evidence="1" key="2">
    <citation type="journal article" date="2024" name="Plant">
        <title>Genomic evolution and insights into agronomic trait innovations of Sesamum species.</title>
        <authorList>
            <person name="Miao H."/>
            <person name="Wang L."/>
            <person name="Qu L."/>
            <person name="Liu H."/>
            <person name="Sun Y."/>
            <person name="Le M."/>
            <person name="Wang Q."/>
            <person name="Wei S."/>
            <person name="Zheng Y."/>
            <person name="Lin W."/>
            <person name="Duan Y."/>
            <person name="Cao H."/>
            <person name="Xiong S."/>
            <person name="Wang X."/>
            <person name="Wei L."/>
            <person name="Li C."/>
            <person name="Ma Q."/>
            <person name="Ju M."/>
            <person name="Zhao R."/>
            <person name="Li G."/>
            <person name="Mu C."/>
            <person name="Tian Q."/>
            <person name="Mei H."/>
            <person name="Zhang T."/>
            <person name="Gao T."/>
            <person name="Zhang H."/>
        </authorList>
    </citation>
    <scope>NUCLEOTIDE SEQUENCE</scope>
    <source>
        <strain evidence="1">KEN1</strain>
    </source>
</reference>
<protein>
    <submittedName>
        <fullName evidence="1">Uncharacterized protein</fullName>
    </submittedName>
</protein>
<comment type="caution">
    <text evidence="1">The sequence shown here is derived from an EMBL/GenBank/DDBJ whole genome shotgun (WGS) entry which is preliminary data.</text>
</comment>
<accession>A0AAW2UUN5</accession>
<sequence>MEIGRWLADRQVVSTPGRWLLAHWSRARQVAGCWLVGRVPTRSLAAGSQVD</sequence>
<organism evidence="1">
    <name type="scientific">Sesamum latifolium</name>
    <dbReference type="NCBI Taxonomy" id="2727402"/>
    <lineage>
        <taxon>Eukaryota</taxon>
        <taxon>Viridiplantae</taxon>
        <taxon>Streptophyta</taxon>
        <taxon>Embryophyta</taxon>
        <taxon>Tracheophyta</taxon>
        <taxon>Spermatophyta</taxon>
        <taxon>Magnoliopsida</taxon>
        <taxon>eudicotyledons</taxon>
        <taxon>Gunneridae</taxon>
        <taxon>Pentapetalae</taxon>
        <taxon>asterids</taxon>
        <taxon>lamiids</taxon>
        <taxon>Lamiales</taxon>
        <taxon>Pedaliaceae</taxon>
        <taxon>Sesamum</taxon>
    </lineage>
</organism>
<name>A0AAW2UUN5_9LAMI</name>
<gene>
    <name evidence="1" type="ORF">Slati_3107500</name>
</gene>